<evidence type="ECO:0000313" key="1">
    <source>
        <dbReference type="EMBL" id="ABA99941.1"/>
    </source>
</evidence>
<protein>
    <submittedName>
        <fullName evidence="1">Uncharacterized protein</fullName>
    </submittedName>
</protein>
<name>Q2QLQ6_ORYSJ</name>
<proteinExistence type="predicted"/>
<accession>Q2QLQ6</accession>
<sequence>MAHITYLLIHYGFLQMDPLPHKKDCSCSFFTKKVCDH</sequence>
<dbReference type="EMBL" id="DP000011">
    <property type="protein sequence ID" value="ABA99941.1"/>
    <property type="molecule type" value="Genomic_DNA"/>
</dbReference>
<organism evidence="1">
    <name type="scientific">Oryza sativa subsp. japonica</name>
    <name type="common">Rice</name>
    <dbReference type="NCBI Taxonomy" id="39947"/>
    <lineage>
        <taxon>Eukaryota</taxon>
        <taxon>Viridiplantae</taxon>
        <taxon>Streptophyta</taxon>
        <taxon>Embryophyta</taxon>
        <taxon>Tracheophyta</taxon>
        <taxon>Spermatophyta</taxon>
        <taxon>Magnoliopsida</taxon>
        <taxon>Liliopsida</taxon>
        <taxon>Poales</taxon>
        <taxon>Poaceae</taxon>
        <taxon>BOP clade</taxon>
        <taxon>Oryzoideae</taxon>
        <taxon>Oryzeae</taxon>
        <taxon>Oryzinae</taxon>
        <taxon>Oryza</taxon>
        <taxon>Oryza sativa</taxon>
    </lineage>
</organism>
<reference evidence="1" key="1">
    <citation type="journal article" date="2005" name="BMC Biol.">
        <title>The sequence of rice chromosomes 11 and 12, rich in disease resistance genes and recent gene duplications.</title>
        <authorList>
            <consortium name="The rice chromosomes 11 and 12 sequencing consortia"/>
        </authorList>
    </citation>
    <scope>NUCLEOTIDE SEQUENCE [LARGE SCALE GENOMIC DNA]</scope>
</reference>
<reference evidence="1" key="3">
    <citation type="submission" date="2006-01" db="EMBL/GenBank/DDBJ databases">
        <authorList>
            <person name="Buell R."/>
        </authorList>
    </citation>
    <scope>NUCLEOTIDE SEQUENCE</scope>
</reference>
<reference evidence="1" key="2">
    <citation type="submission" date="2005-04" db="EMBL/GenBank/DDBJ databases">
        <authorList>
            <person name="Buell C.R."/>
            <person name="Wing R.A."/>
            <person name="McCombie W.A."/>
            <person name="Ouyang S."/>
        </authorList>
    </citation>
    <scope>NUCLEOTIDE SEQUENCE</scope>
</reference>
<dbReference type="AlphaFoldDB" id="Q2QLQ6"/>
<gene>
    <name evidence="1" type="ordered locus">LOC_Os12g43649</name>
</gene>